<name>A0A378Y1N4_PAEPO</name>
<sequence>MSSHQLASLEPTEDLSVATHVFITKNLCGGLDLTEGELYVLGRWESSISSIGEAELFIVNDAGFESSSFMMCSRKVFYKLK</sequence>
<evidence type="ECO:0000313" key="2">
    <source>
        <dbReference type="Proteomes" id="UP000254400"/>
    </source>
</evidence>
<evidence type="ECO:0000313" key="1">
    <source>
        <dbReference type="EMBL" id="SUA70197.1"/>
    </source>
</evidence>
<dbReference type="Proteomes" id="UP000254400">
    <property type="component" value="Unassembled WGS sequence"/>
</dbReference>
<dbReference type="RefSeq" id="WP_019687591.1">
    <property type="nucleotide sequence ID" value="NZ_CP036496.1"/>
</dbReference>
<dbReference type="EMBL" id="UGSC01000001">
    <property type="protein sequence ID" value="SUA70197.1"/>
    <property type="molecule type" value="Genomic_DNA"/>
</dbReference>
<protein>
    <submittedName>
        <fullName evidence="1">Uncharacterized protein</fullName>
    </submittedName>
</protein>
<reference evidence="1 2" key="1">
    <citation type="submission" date="2018-06" db="EMBL/GenBank/DDBJ databases">
        <authorList>
            <consortium name="Pathogen Informatics"/>
            <person name="Doyle S."/>
        </authorList>
    </citation>
    <scope>NUCLEOTIDE SEQUENCE [LARGE SCALE GENOMIC DNA]</scope>
    <source>
        <strain evidence="1 2">NCTC10343</strain>
    </source>
</reference>
<proteinExistence type="predicted"/>
<gene>
    <name evidence="1" type="ORF">NCTC10343_03067</name>
</gene>
<dbReference type="AlphaFoldDB" id="A0A378Y1N4"/>
<dbReference type="GeneID" id="93346432"/>
<accession>A0A378Y1N4</accession>
<organism evidence="1 2">
    <name type="scientific">Paenibacillus polymyxa</name>
    <name type="common">Bacillus polymyxa</name>
    <dbReference type="NCBI Taxonomy" id="1406"/>
    <lineage>
        <taxon>Bacteria</taxon>
        <taxon>Bacillati</taxon>
        <taxon>Bacillota</taxon>
        <taxon>Bacilli</taxon>
        <taxon>Bacillales</taxon>
        <taxon>Paenibacillaceae</taxon>
        <taxon>Paenibacillus</taxon>
    </lineage>
</organism>